<dbReference type="Proteomes" id="UP001302321">
    <property type="component" value="Unassembled WGS sequence"/>
</dbReference>
<sequence length="185" mass="20347">MCHGHPHIHGCGHQSMTWHYCPSALIDLETGYETACSNVTFAAPQPSNAACVLINCDYRSGGTVWTCCNCGGRNTSGWCKNMSPNPKWEKNTITNEWEWIETCDHGCCRNCAKDSSSSYGEPSRKDGKRSKDSRKHRHRAQGEAGSSSAADPMTSYNITLDYSSKDSRGSSRKEGKSSSSSHKKK</sequence>
<protein>
    <submittedName>
        <fullName evidence="2">Uncharacterized protein</fullName>
    </submittedName>
</protein>
<dbReference type="AlphaFoldDB" id="A0AAN6WJY9"/>
<proteinExistence type="predicted"/>
<name>A0AAN6WJY9_9PEZI</name>
<comment type="caution">
    <text evidence="2">The sequence shown here is derived from an EMBL/GenBank/DDBJ whole genome shotgun (WGS) entry which is preliminary data.</text>
</comment>
<keyword evidence="3" id="KW-1185">Reference proteome</keyword>
<evidence type="ECO:0000256" key="1">
    <source>
        <dbReference type="SAM" id="MobiDB-lite"/>
    </source>
</evidence>
<feature type="compositionally biased region" description="Basic and acidic residues" evidence="1">
    <location>
        <begin position="163"/>
        <end position="176"/>
    </location>
</feature>
<evidence type="ECO:0000313" key="3">
    <source>
        <dbReference type="Proteomes" id="UP001302321"/>
    </source>
</evidence>
<feature type="compositionally biased region" description="Polar residues" evidence="1">
    <location>
        <begin position="144"/>
        <end position="162"/>
    </location>
</feature>
<feature type="compositionally biased region" description="Basic residues" evidence="1">
    <location>
        <begin position="126"/>
        <end position="139"/>
    </location>
</feature>
<evidence type="ECO:0000313" key="2">
    <source>
        <dbReference type="EMBL" id="KAK4181517.1"/>
    </source>
</evidence>
<accession>A0AAN6WJY9</accession>
<gene>
    <name evidence="2" type="ORF">QBC36DRAFT_317756</name>
</gene>
<reference evidence="2" key="2">
    <citation type="submission" date="2023-05" db="EMBL/GenBank/DDBJ databases">
        <authorList>
            <consortium name="Lawrence Berkeley National Laboratory"/>
            <person name="Steindorff A."/>
            <person name="Hensen N."/>
            <person name="Bonometti L."/>
            <person name="Westerberg I."/>
            <person name="Brannstrom I.O."/>
            <person name="Guillou S."/>
            <person name="Cros-Aarteil S."/>
            <person name="Calhoun S."/>
            <person name="Haridas S."/>
            <person name="Kuo A."/>
            <person name="Mondo S."/>
            <person name="Pangilinan J."/>
            <person name="Riley R."/>
            <person name="Labutti K."/>
            <person name="Andreopoulos B."/>
            <person name="Lipzen A."/>
            <person name="Chen C."/>
            <person name="Yanf M."/>
            <person name="Daum C."/>
            <person name="Ng V."/>
            <person name="Clum A."/>
            <person name="Ohm R."/>
            <person name="Martin F."/>
            <person name="Silar P."/>
            <person name="Natvig D."/>
            <person name="Lalanne C."/>
            <person name="Gautier V."/>
            <person name="Ament-Velasquez S.L."/>
            <person name="Kruys A."/>
            <person name="Hutchinson M.I."/>
            <person name="Powell A.J."/>
            <person name="Barry K."/>
            <person name="Miller A.N."/>
            <person name="Grigoriev I.V."/>
            <person name="Debuchy R."/>
            <person name="Gladieux P."/>
            <person name="Thoren M.H."/>
            <person name="Johannesson H."/>
        </authorList>
    </citation>
    <scope>NUCLEOTIDE SEQUENCE</scope>
    <source>
        <strain evidence="2">CBS 892.96</strain>
    </source>
</reference>
<dbReference type="EMBL" id="MU866086">
    <property type="protein sequence ID" value="KAK4181517.1"/>
    <property type="molecule type" value="Genomic_DNA"/>
</dbReference>
<feature type="region of interest" description="Disordered" evidence="1">
    <location>
        <begin position="114"/>
        <end position="185"/>
    </location>
</feature>
<organism evidence="2 3">
    <name type="scientific">Triangularia setosa</name>
    <dbReference type="NCBI Taxonomy" id="2587417"/>
    <lineage>
        <taxon>Eukaryota</taxon>
        <taxon>Fungi</taxon>
        <taxon>Dikarya</taxon>
        <taxon>Ascomycota</taxon>
        <taxon>Pezizomycotina</taxon>
        <taxon>Sordariomycetes</taxon>
        <taxon>Sordariomycetidae</taxon>
        <taxon>Sordariales</taxon>
        <taxon>Podosporaceae</taxon>
        <taxon>Triangularia</taxon>
    </lineage>
</organism>
<reference evidence="2" key="1">
    <citation type="journal article" date="2023" name="Mol. Phylogenet. Evol.">
        <title>Genome-scale phylogeny and comparative genomics of the fungal order Sordariales.</title>
        <authorList>
            <person name="Hensen N."/>
            <person name="Bonometti L."/>
            <person name="Westerberg I."/>
            <person name="Brannstrom I.O."/>
            <person name="Guillou S."/>
            <person name="Cros-Aarteil S."/>
            <person name="Calhoun S."/>
            <person name="Haridas S."/>
            <person name="Kuo A."/>
            <person name="Mondo S."/>
            <person name="Pangilinan J."/>
            <person name="Riley R."/>
            <person name="LaButti K."/>
            <person name="Andreopoulos B."/>
            <person name="Lipzen A."/>
            <person name="Chen C."/>
            <person name="Yan M."/>
            <person name="Daum C."/>
            <person name="Ng V."/>
            <person name="Clum A."/>
            <person name="Steindorff A."/>
            <person name="Ohm R.A."/>
            <person name="Martin F."/>
            <person name="Silar P."/>
            <person name="Natvig D.O."/>
            <person name="Lalanne C."/>
            <person name="Gautier V."/>
            <person name="Ament-Velasquez S.L."/>
            <person name="Kruys A."/>
            <person name="Hutchinson M.I."/>
            <person name="Powell A.J."/>
            <person name="Barry K."/>
            <person name="Miller A.N."/>
            <person name="Grigoriev I.V."/>
            <person name="Debuchy R."/>
            <person name="Gladieux P."/>
            <person name="Hiltunen Thoren M."/>
            <person name="Johannesson H."/>
        </authorList>
    </citation>
    <scope>NUCLEOTIDE SEQUENCE</scope>
    <source>
        <strain evidence="2">CBS 892.96</strain>
    </source>
</reference>